<evidence type="ECO:0000256" key="12">
    <source>
        <dbReference type="ARBA" id="ARBA00022842"/>
    </source>
</evidence>
<keyword evidence="7" id="KW-0328">Glycosyltransferase</keyword>
<comment type="subcellular location">
    <subcellularLocation>
        <location evidence="3">Endoplasmic reticulum membrane</location>
        <topology evidence="3">Multi-pass membrane protein</topology>
    </subcellularLocation>
</comment>
<feature type="non-terminal residue" evidence="22">
    <location>
        <position position="219"/>
    </location>
</feature>
<evidence type="ECO:0000259" key="21">
    <source>
        <dbReference type="Pfam" id="PF02516"/>
    </source>
</evidence>
<name>A0A0L7K371_OPEBR</name>
<evidence type="ECO:0000256" key="10">
    <source>
        <dbReference type="ARBA" id="ARBA00022723"/>
    </source>
</evidence>
<comment type="cofactor">
    <cofactor evidence="2">
        <name>Mg(2+)</name>
        <dbReference type="ChEBI" id="CHEBI:18420"/>
    </cofactor>
</comment>
<proteinExistence type="inferred from homology"/>
<dbReference type="Pfam" id="PF02516">
    <property type="entry name" value="STT3"/>
    <property type="match status" value="2"/>
</dbReference>
<dbReference type="GO" id="GO:0005789">
    <property type="term" value="C:endoplasmic reticulum membrane"/>
    <property type="evidence" value="ECO:0007669"/>
    <property type="project" value="UniProtKB-SubCell"/>
</dbReference>
<feature type="transmembrane region" description="Helical" evidence="20">
    <location>
        <begin position="20"/>
        <end position="42"/>
    </location>
</feature>
<evidence type="ECO:0000256" key="9">
    <source>
        <dbReference type="ARBA" id="ARBA00022692"/>
    </source>
</evidence>
<evidence type="ECO:0000256" key="15">
    <source>
        <dbReference type="ARBA" id="ARBA00023180"/>
    </source>
</evidence>
<keyword evidence="12" id="KW-0460">Magnesium</keyword>
<dbReference type="UniPathway" id="UPA00378"/>
<dbReference type="InterPro" id="IPR048307">
    <property type="entry name" value="STT3_N"/>
</dbReference>
<evidence type="ECO:0000256" key="1">
    <source>
        <dbReference type="ARBA" id="ARBA00001936"/>
    </source>
</evidence>
<keyword evidence="13 20" id="KW-1133">Transmembrane helix</keyword>
<evidence type="ECO:0000256" key="17">
    <source>
        <dbReference type="ARBA" id="ARBA00040922"/>
    </source>
</evidence>
<gene>
    <name evidence="22" type="ORF">OBRU01_26269</name>
</gene>
<dbReference type="EMBL" id="JTDY01012801">
    <property type="protein sequence ID" value="KOB52231.1"/>
    <property type="molecule type" value="Genomic_DNA"/>
</dbReference>
<evidence type="ECO:0000256" key="19">
    <source>
        <dbReference type="ARBA" id="ARBA00062993"/>
    </source>
</evidence>
<evidence type="ECO:0000256" key="16">
    <source>
        <dbReference type="ARBA" id="ARBA00023211"/>
    </source>
</evidence>
<reference evidence="22 23" key="1">
    <citation type="journal article" date="2015" name="Genome Biol. Evol.">
        <title>The genome of winter moth (Operophtera brumata) provides a genomic perspective on sexual dimorphism and phenology.</title>
        <authorList>
            <person name="Derks M.F."/>
            <person name="Smit S."/>
            <person name="Salis L."/>
            <person name="Schijlen E."/>
            <person name="Bossers A."/>
            <person name="Mateman C."/>
            <person name="Pijl A.S."/>
            <person name="de Ridder D."/>
            <person name="Groenen M.A."/>
            <person name="Visser M.E."/>
            <person name="Megens H.J."/>
        </authorList>
    </citation>
    <scope>NUCLEOTIDE SEQUENCE [LARGE SCALE GENOMIC DNA]</scope>
    <source>
        <strain evidence="22">WM2013NL</strain>
        <tissue evidence="22">Head and thorax</tissue>
    </source>
</reference>
<evidence type="ECO:0000256" key="7">
    <source>
        <dbReference type="ARBA" id="ARBA00022676"/>
    </source>
</evidence>
<dbReference type="EC" id="2.4.99.18" evidence="6"/>
<feature type="domain" description="Oligosaccharyl transferase STT3 N-terminal" evidence="21">
    <location>
        <begin position="46"/>
        <end position="111"/>
    </location>
</feature>
<keyword evidence="8 22" id="KW-0808">Transferase</keyword>
<evidence type="ECO:0000256" key="8">
    <source>
        <dbReference type="ARBA" id="ARBA00022679"/>
    </source>
</evidence>
<dbReference type="AlphaFoldDB" id="A0A0L7K371"/>
<evidence type="ECO:0000313" key="22">
    <source>
        <dbReference type="EMBL" id="KOB52231.1"/>
    </source>
</evidence>
<evidence type="ECO:0000256" key="14">
    <source>
        <dbReference type="ARBA" id="ARBA00023136"/>
    </source>
</evidence>
<evidence type="ECO:0000256" key="18">
    <source>
        <dbReference type="ARBA" id="ARBA00048829"/>
    </source>
</evidence>
<comment type="catalytic activity">
    <reaction evidence="18">
        <text>a di-trans,poly-cis-dolichyl diphosphooligosaccharide + L-asparaginyl-[protein] = N(4)-(oligosaccharide-(1-&gt;4)-N-acetyl-beta-D-glucosaminyl-(1-&gt;4)-N-acetyl-beta-D-glucosaminyl)-L-asparaginyl-[protein] + a di-trans,poly-cis-dolichyl diphosphate + H(+)</text>
        <dbReference type="Rhea" id="RHEA:22980"/>
        <dbReference type="Rhea" id="RHEA-COMP:12804"/>
        <dbReference type="Rhea" id="RHEA-COMP:12805"/>
        <dbReference type="Rhea" id="RHEA-COMP:19506"/>
        <dbReference type="Rhea" id="RHEA-COMP:19509"/>
        <dbReference type="ChEBI" id="CHEBI:15378"/>
        <dbReference type="ChEBI" id="CHEBI:50347"/>
        <dbReference type="ChEBI" id="CHEBI:57497"/>
        <dbReference type="ChEBI" id="CHEBI:57570"/>
        <dbReference type="ChEBI" id="CHEBI:132529"/>
        <dbReference type="EC" id="2.4.99.18"/>
    </reaction>
</comment>
<evidence type="ECO:0000256" key="3">
    <source>
        <dbReference type="ARBA" id="ARBA00004477"/>
    </source>
</evidence>
<feature type="transmembrane region" description="Helical" evidence="20">
    <location>
        <begin position="140"/>
        <end position="165"/>
    </location>
</feature>
<evidence type="ECO:0000256" key="11">
    <source>
        <dbReference type="ARBA" id="ARBA00022824"/>
    </source>
</evidence>
<accession>A0A0L7K371</accession>
<dbReference type="PANTHER" id="PTHR13872:SF43">
    <property type="entry name" value="DOLICHYL-DIPHOSPHOOLIGOSACCHARIDE--PROTEIN GLYCOSYLTRANSFERASE SUBUNIT STT3A"/>
    <property type="match status" value="1"/>
</dbReference>
<evidence type="ECO:0000256" key="5">
    <source>
        <dbReference type="ARBA" id="ARBA00010810"/>
    </source>
</evidence>
<dbReference type="PANTHER" id="PTHR13872">
    <property type="entry name" value="DOLICHYL-DIPHOSPHOOLIGOSACCHARIDE--PROTEIN GLYCOSYLTRANSFERASE SUBUNIT"/>
    <property type="match status" value="1"/>
</dbReference>
<comment type="similarity">
    <text evidence="5">Belongs to the STT3 family.</text>
</comment>
<dbReference type="STRING" id="104452.A0A0L7K371"/>
<comment type="pathway">
    <text evidence="4">Protein modification; protein glycosylation.</text>
</comment>
<comment type="subunit">
    <text evidence="19">Component of the oligosaccharyltransferase (OST) complex. There are 2 OST complexes, OST-A and OST-B, which contain STT3A or STT3B as catalytic subunit, respectively. OST-A and OST-B contain common core subunits RPN1, RPN2, OST48, OST4, DAD1 and TMEM258, and OST-A contains DC2/OSTC and KRTCAP2/KCP2 specific accessory subunits. OST-A complex assembly occurs through the formation of 3 subcomplexes. Subcomplex 1 contains RPN1 and TMEM258, subcomplex 2 contains the OST-A-specific subunits STT3A, DC2/OSTC, and KCP2 as well as the core subunit OST4, and subcomplex 3 contains RPN2, DAD1, and OST48. The OST-A complex can form stable complexes with the Sec61 complex or with both the Sec61 and TRAP complexes.</text>
</comment>
<evidence type="ECO:0000313" key="23">
    <source>
        <dbReference type="Proteomes" id="UP000037510"/>
    </source>
</evidence>
<comment type="cofactor">
    <cofactor evidence="1">
        <name>Mn(2+)</name>
        <dbReference type="ChEBI" id="CHEBI:29035"/>
    </cofactor>
</comment>
<evidence type="ECO:0000256" key="6">
    <source>
        <dbReference type="ARBA" id="ARBA00012605"/>
    </source>
</evidence>
<dbReference type="GO" id="GO:0004579">
    <property type="term" value="F:dolichyl-diphosphooligosaccharide-protein glycotransferase activity"/>
    <property type="evidence" value="ECO:0007669"/>
    <property type="project" value="UniProtKB-EC"/>
</dbReference>
<evidence type="ECO:0000256" key="20">
    <source>
        <dbReference type="SAM" id="Phobius"/>
    </source>
</evidence>
<keyword evidence="10" id="KW-0479">Metal-binding</keyword>
<keyword evidence="15" id="KW-0325">Glycoprotein</keyword>
<dbReference type="GO" id="GO:0018279">
    <property type="term" value="P:protein N-linked glycosylation via asparagine"/>
    <property type="evidence" value="ECO:0007669"/>
    <property type="project" value="TreeGrafter"/>
</dbReference>
<dbReference type="GO" id="GO:0043687">
    <property type="term" value="P:post-translational protein modification"/>
    <property type="evidence" value="ECO:0007669"/>
    <property type="project" value="TreeGrafter"/>
</dbReference>
<keyword evidence="9 20" id="KW-0812">Transmembrane</keyword>
<feature type="transmembrane region" description="Helical" evidence="20">
    <location>
        <begin position="80"/>
        <end position="101"/>
    </location>
</feature>
<keyword evidence="23" id="KW-1185">Reference proteome</keyword>
<feature type="transmembrane region" description="Helical" evidence="20">
    <location>
        <begin position="185"/>
        <end position="204"/>
    </location>
</feature>
<comment type="caution">
    <text evidence="22">The sequence shown here is derived from an EMBL/GenBank/DDBJ whole genome shotgun (WGS) entry which is preliminary data.</text>
</comment>
<organism evidence="22 23">
    <name type="scientific">Operophtera brumata</name>
    <name type="common">Winter moth</name>
    <name type="synonym">Phalaena brumata</name>
    <dbReference type="NCBI Taxonomy" id="104452"/>
    <lineage>
        <taxon>Eukaryota</taxon>
        <taxon>Metazoa</taxon>
        <taxon>Ecdysozoa</taxon>
        <taxon>Arthropoda</taxon>
        <taxon>Hexapoda</taxon>
        <taxon>Insecta</taxon>
        <taxon>Pterygota</taxon>
        <taxon>Neoptera</taxon>
        <taxon>Endopterygota</taxon>
        <taxon>Lepidoptera</taxon>
        <taxon>Glossata</taxon>
        <taxon>Ditrysia</taxon>
        <taxon>Geometroidea</taxon>
        <taxon>Geometridae</taxon>
        <taxon>Larentiinae</taxon>
        <taxon>Operophtera</taxon>
    </lineage>
</organism>
<feature type="domain" description="Oligosaccharyl transferase STT3 N-terminal" evidence="21">
    <location>
        <begin position="127"/>
        <end position="172"/>
    </location>
</feature>
<sequence length="219" mass="24511">MVTSATLYNVMQYLNITIDIRNVCVFLAPFFSSLTTIVTYLLTKELKVSSWGGYVFLINLIPLHVLALMLLGRFSARVYVAYSTLYCVGTILSMQISFVGFQPVQSSEHMLVSADCNMPSQPDSLYLLLMVLGRFSARVYVAYSTLYCVGTILSMQISFVGFQPVQSSEHMLVSADCNMPSQPDSLYLLLMALGTFGLCQLYAFTQYLREHLSPANFEL</sequence>
<protein>
    <recommendedName>
        <fullName evidence="17">Dolichyl-diphosphooligosaccharide--protein glycosyltransferase subunit STT3A</fullName>
        <ecNumber evidence="6">2.4.99.18</ecNumber>
    </recommendedName>
</protein>
<keyword evidence="16" id="KW-0464">Manganese</keyword>
<evidence type="ECO:0000256" key="13">
    <source>
        <dbReference type="ARBA" id="ARBA00022989"/>
    </source>
</evidence>
<keyword evidence="14 20" id="KW-0472">Membrane</keyword>
<evidence type="ECO:0000256" key="2">
    <source>
        <dbReference type="ARBA" id="ARBA00001946"/>
    </source>
</evidence>
<dbReference type="GO" id="GO:0046872">
    <property type="term" value="F:metal ion binding"/>
    <property type="evidence" value="ECO:0007669"/>
    <property type="project" value="UniProtKB-KW"/>
</dbReference>
<keyword evidence="11" id="KW-0256">Endoplasmic reticulum</keyword>
<evidence type="ECO:0000256" key="4">
    <source>
        <dbReference type="ARBA" id="ARBA00004922"/>
    </source>
</evidence>
<dbReference type="Proteomes" id="UP000037510">
    <property type="component" value="Unassembled WGS sequence"/>
</dbReference>
<feature type="transmembrane region" description="Helical" evidence="20">
    <location>
        <begin position="54"/>
        <end position="74"/>
    </location>
</feature>
<dbReference type="InterPro" id="IPR003674">
    <property type="entry name" value="Oligo_trans_STT3"/>
</dbReference>